<dbReference type="SUPFAM" id="SSF53300">
    <property type="entry name" value="vWA-like"/>
    <property type="match status" value="1"/>
</dbReference>
<feature type="chain" id="PRO_5046665187" evidence="1">
    <location>
        <begin position="22"/>
        <end position="412"/>
    </location>
</feature>
<organism evidence="3 4">
    <name type="scientific">Archangium lansingense</name>
    <dbReference type="NCBI Taxonomy" id="2995310"/>
    <lineage>
        <taxon>Bacteria</taxon>
        <taxon>Pseudomonadati</taxon>
        <taxon>Myxococcota</taxon>
        <taxon>Myxococcia</taxon>
        <taxon>Myxococcales</taxon>
        <taxon>Cystobacterineae</taxon>
        <taxon>Archangiaceae</taxon>
        <taxon>Archangium</taxon>
    </lineage>
</organism>
<reference evidence="3 4" key="1">
    <citation type="submission" date="2022-11" db="EMBL/GenBank/DDBJ databases">
        <title>Minimal conservation of predation-associated metabolite biosynthetic gene clusters underscores biosynthetic potential of Myxococcota including descriptions for ten novel species: Archangium lansinium sp. nov., Myxococcus landrumus sp. nov., Nannocystis bai.</title>
        <authorList>
            <person name="Ahearne A."/>
            <person name="Stevens C."/>
            <person name="Phillips K."/>
        </authorList>
    </citation>
    <scope>NUCLEOTIDE SEQUENCE [LARGE SCALE GENOMIC DNA]</scope>
    <source>
        <strain evidence="3 4">MIWBW</strain>
    </source>
</reference>
<dbReference type="SMART" id="SM00327">
    <property type="entry name" value="VWA"/>
    <property type="match status" value="1"/>
</dbReference>
<comment type="caution">
    <text evidence="3">The sequence shown here is derived from an EMBL/GenBank/DDBJ whole genome shotgun (WGS) entry which is preliminary data.</text>
</comment>
<dbReference type="PROSITE" id="PS51257">
    <property type="entry name" value="PROKAR_LIPOPROTEIN"/>
    <property type="match status" value="1"/>
</dbReference>
<evidence type="ECO:0000259" key="2">
    <source>
        <dbReference type="PROSITE" id="PS50234"/>
    </source>
</evidence>
<dbReference type="InterPro" id="IPR036465">
    <property type="entry name" value="vWFA_dom_sf"/>
</dbReference>
<protein>
    <submittedName>
        <fullName evidence="3">Adventurous gliding motility lipoprotein CglB</fullName>
    </submittedName>
</protein>
<dbReference type="NCBIfam" id="NF033757">
    <property type="entry name" value="gliding_CglB"/>
    <property type="match status" value="1"/>
</dbReference>
<gene>
    <name evidence="3" type="primary">cglB</name>
    <name evidence="3" type="ORF">OV287_22005</name>
</gene>
<accession>A0ABT4A6A6</accession>
<feature type="signal peptide" evidence="1">
    <location>
        <begin position="1"/>
        <end position="21"/>
    </location>
</feature>
<dbReference type="InterPro" id="IPR002035">
    <property type="entry name" value="VWF_A"/>
</dbReference>
<dbReference type="Gene3D" id="3.40.50.410">
    <property type="entry name" value="von Willebrand factor, type A domain"/>
    <property type="match status" value="1"/>
</dbReference>
<keyword evidence="3" id="KW-0449">Lipoprotein</keyword>
<proteinExistence type="predicted"/>
<keyword evidence="1" id="KW-0732">Signal</keyword>
<dbReference type="Proteomes" id="UP001207654">
    <property type="component" value="Unassembled WGS sequence"/>
</dbReference>
<evidence type="ECO:0000256" key="1">
    <source>
        <dbReference type="SAM" id="SignalP"/>
    </source>
</evidence>
<sequence>MRAKLTLLRALVLGTIGGVLATGCQTYDFEPVQPLAISQTTETRRIEARARKPNLMLLVDTSGSMTDPADKSDPDCRPGGVLCGDSRPCNTAVCPTRWSELQKAMQTFLNESGKIARMGLATYPSDDSCGSSTTVSIPLPDGEMDDEATLAANAELVKNEILSIKNYSTTDPMPQGGTPTSKSLLFVGNRPELQTDREDLVVLLTDGLPNCNEGYPSGAECFCTLSDCTYAQAIGCLDKDASVDAVKALRAKEIRTIVIGFGADFNTSSASGSKGAETLSGMAVEGGFSLDRSCTTNAQCGSGDECDTATKFCKRRFYQASSSAELTAALKDISEKVLVQDPCVLNFESSAQVPAKSELVVVYVNGERQSAGADTWELTTTGIKFVGSTCTRIENSTSANPVEYEVRAVVTP</sequence>
<dbReference type="CDD" id="cd00198">
    <property type="entry name" value="vWFA"/>
    <property type="match status" value="1"/>
</dbReference>
<evidence type="ECO:0000313" key="3">
    <source>
        <dbReference type="EMBL" id="MCY1077157.1"/>
    </source>
</evidence>
<dbReference type="EMBL" id="JAPNKA010000001">
    <property type="protein sequence ID" value="MCY1077157.1"/>
    <property type="molecule type" value="Genomic_DNA"/>
</dbReference>
<keyword evidence="4" id="KW-1185">Reference proteome</keyword>
<name>A0ABT4A6A6_9BACT</name>
<feature type="domain" description="VWFA" evidence="2">
    <location>
        <begin position="54"/>
        <end position="337"/>
    </location>
</feature>
<dbReference type="PROSITE" id="PS50234">
    <property type="entry name" value="VWFA"/>
    <property type="match status" value="1"/>
</dbReference>
<dbReference type="RefSeq" id="WP_267536007.1">
    <property type="nucleotide sequence ID" value="NZ_JAPNKA010000001.1"/>
</dbReference>
<evidence type="ECO:0000313" key="4">
    <source>
        <dbReference type="Proteomes" id="UP001207654"/>
    </source>
</evidence>